<accession>A0ABT5XT42</accession>
<dbReference type="Proteomes" id="UP001217083">
    <property type="component" value="Unassembled WGS sequence"/>
</dbReference>
<sequence length="58" mass="6143">MAFHAAIGCSVDATIKVPEAKQVDTGGTVTLKKGKTIQVNPIGSDTDHPKQHIDSEKK</sequence>
<feature type="compositionally biased region" description="Basic and acidic residues" evidence="1">
    <location>
        <begin position="45"/>
        <end position="58"/>
    </location>
</feature>
<evidence type="ECO:0000313" key="2">
    <source>
        <dbReference type="EMBL" id="MDF0709064.1"/>
    </source>
</evidence>
<evidence type="ECO:0000313" key="3">
    <source>
        <dbReference type="Proteomes" id="UP001217083"/>
    </source>
</evidence>
<protein>
    <submittedName>
        <fullName evidence="2">Uncharacterized protein</fullName>
    </submittedName>
</protein>
<feature type="region of interest" description="Disordered" evidence="1">
    <location>
        <begin position="39"/>
        <end position="58"/>
    </location>
</feature>
<gene>
    <name evidence="2" type="ORF">PY091_17765</name>
</gene>
<reference evidence="2 3" key="1">
    <citation type="submission" date="2023-03" db="EMBL/GenBank/DDBJ databases">
        <title>Muricauda XX sp. nov. and Muricauda XXX sp. nov., two novel species isolated from Okinawa Trough.</title>
        <authorList>
            <person name="Cao W."/>
            <person name="Deng X."/>
        </authorList>
    </citation>
    <scope>NUCLEOTIDE SEQUENCE [LARGE SCALE GENOMIC DNA]</scope>
    <source>
        <strain evidence="2 3">81s02</strain>
    </source>
</reference>
<dbReference type="RefSeq" id="WP_275650833.1">
    <property type="nucleotide sequence ID" value="NZ_JARFVA010000009.1"/>
</dbReference>
<name>A0ABT5XT42_9FLAO</name>
<organism evidence="2 3">
    <name type="scientific">Flagellimonas okinawensis</name>
    <dbReference type="NCBI Taxonomy" id="3031324"/>
    <lineage>
        <taxon>Bacteria</taxon>
        <taxon>Pseudomonadati</taxon>
        <taxon>Bacteroidota</taxon>
        <taxon>Flavobacteriia</taxon>
        <taxon>Flavobacteriales</taxon>
        <taxon>Flavobacteriaceae</taxon>
        <taxon>Flagellimonas</taxon>
    </lineage>
</organism>
<evidence type="ECO:0000256" key="1">
    <source>
        <dbReference type="SAM" id="MobiDB-lite"/>
    </source>
</evidence>
<comment type="caution">
    <text evidence="2">The sequence shown here is derived from an EMBL/GenBank/DDBJ whole genome shotgun (WGS) entry which is preliminary data.</text>
</comment>
<proteinExistence type="predicted"/>
<dbReference type="EMBL" id="JARFVA010000009">
    <property type="protein sequence ID" value="MDF0709064.1"/>
    <property type="molecule type" value="Genomic_DNA"/>
</dbReference>
<keyword evidence="3" id="KW-1185">Reference proteome</keyword>